<dbReference type="AlphaFoldDB" id="A0A0P1P0K3"/>
<dbReference type="OrthoDB" id="9806186at2"/>
<sequence length="68" mass="8051">MYCPARNFILSFSILILIFGQLYGLDPEFKNVKSWKWYHFENEFNPDAEKTLAELGLRHKSIVKFKPA</sequence>
<accession>A0A0P1P0K3</accession>
<gene>
    <name evidence="1" type="ORF">JGI23_01908</name>
</gene>
<keyword evidence="2" id="KW-1185">Reference proteome</keyword>
<dbReference type="EMBL" id="CZVW01000035">
    <property type="protein sequence ID" value="CUT05200.1"/>
    <property type="molecule type" value="Genomic_DNA"/>
</dbReference>
<protein>
    <submittedName>
        <fullName evidence="1">Uncharacterized protein</fullName>
    </submittedName>
</protein>
<dbReference type="RefSeq" id="WP_092351121.1">
    <property type="nucleotide sequence ID" value="NZ_CZVW01000035.1"/>
</dbReference>
<name>A0A0P1P0K3_9BACT</name>
<dbReference type="Proteomes" id="UP000199197">
    <property type="component" value="Unassembled WGS sequence"/>
</dbReference>
<proteinExistence type="predicted"/>
<organism evidence="1 2">
    <name type="scientific">Candidatus Chryseopegocella kryptomonas</name>
    <dbReference type="NCBI Taxonomy" id="1633643"/>
    <lineage>
        <taxon>Bacteria</taxon>
        <taxon>Pseudomonadati</taxon>
        <taxon>Candidatus Kryptoniota</taxon>
        <taxon>Candidatus Chryseopegocella</taxon>
    </lineage>
</organism>
<dbReference type="Gene3D" id="3.10.20.560">
    <property type="entry name" value="Phenol hydroxylase"/>
    <property type="match status" value="1"/>
</dbReference>
<evidence type="ECO:0000313" key="2">
    <source>
        <dbReference type="Proteomes" id="UP000199197"/>
    </source>
</evidence>
<reference evidence="2" key="1">
    <citation type="submission" date="2015-11" db="EMBL/GenBank/DDBJ databases">
        <authorList>
            <person name="Varghese N."/>
        </authorList>
    </citation>
    <scope>NUCLEOTIDE SEQUENCE [LARGE SCALE GENOMIC DNA]</scope>
    <source>
        <strain evidence="2">JGI-23</strain>
    </source>
</reference>
<evidence type="ECO:0000313" key="1">
    <source>
        <dbReference type="EMBL" id="CUT05200.1"/>
    </source>
</evidence>
<dbReference type="InterPro" id="IPR043010">
    <property type="entry name" value="Phenol_hydroxylase_sf"/>
</dbReference>